<dbReference type="AlphaFoldDB" id="A0A517Y329"/>
<keyword evidence="4" id="KW-0808">Transferase</keyword>
<feature type="domain" description="Bacterial sugar transferase" evidence="3">
    <location>
        <begin position="56"/>
        <end position="239"/>
    </location>
</feature>
<evidence type="ECO:0000313" key="5">
    <source>
        <dbReference type="Proteomes" id="UP000319576"/>
    </source>
</evidence>
<dbReference type="KEGG" id="uli:ETAA1_61890"/>
<reference evidence="4 5" key="1">
    <citation type="submission" date="2019-02" db="EMBL/GenBank/DDBJ databases">
        <title>Deep-cultivation of Planctomycetes and their phenomic and genomic characterization uncovers novel biology.</title>
        <authorList>
            <person name="Wiegand S."/>
            <person name="Jogler M."/>
            <person name="Boedeker C."/>
            <person name="Pinto D."/>
            <person name="Vollmers J."/>
            <person name="Rivas-Marin E."/>
            <person name="Kohn T."/>
            <person name="Peeters S.H."/>
            <person name="Heuer A."/>
            <person name="Rast P."/>
            <person name="Oberbeckmann S."/>
            <person name="Bunk B."/>
            <person name="Jeske O."/>
            <person name="Meyerdierks A."/>
            <person name="Storesund J.E."/>
            <person name="Kallscheuer N."/>
            <person name="Luecker S."/>
            <person name="Lage O.M."/>
            <person name="Pohl T."/>
            <person name="Merkel B.J."/>
            <person name="Hornburger P."/>
            <person name="Mueller R.-W."/>
            <person name="Bruemmer F."/>
            <person name="Labrenz M."/>
            <person name="Spormann A.M."/>
            <person name="Op den Camp H."/>
            <person name="Overmann J."/>
            <person name="Amann R."/>
            <person name="Jetten M.S.M."/>
            <person name="Mascher T."/>
            <person name="Medema M.H."/>
            <person name="Devos D.P."/>
            <person name="Kaster A.-K."/>
            <person name="Ovreas L."/>
            <person name="Rohde M."/>
            <person name="Galperin M.Y."/>
            <person name="Jogler C."/>
        </authorList>
    </citation>
    <scope>NUCLEOTIDE SEQUENCE [LARGE SCALE GENOMIC DNA]</scope>
    <source>
        <strain evidence="4 5">ETA_A1</strain>
    </source>
</reference>
<dbReference type="InterPro" id="IPR003362">
    <property type="entry name" value="Bact_transf"/>
</dbReference>
<evidence type="ECO:0000259" key="3">
    <source>
        <dbReference type="Pfam" id="PF02397"/>
    </source>
</evidence>
<evidence type="ECO:0000313" key="4">
    <source>
        <dbReference type="EMBL" id="QDU24175.1"/>
    </source>
</evidence>
<protein>
    <submittedName>
        <fullName evidence="4">UDP-N-acetylgalactosamine-undecaprenyl-phosphate N-acetylgalactosaminephosphotransferase</fullName>
        <ecNumber evidence="4">2.7.8.40</ecNumber>
    </submittedName>
</protein>
<keyword evidence="2" id="KW-0472">Membrane</keyword>
<gene>
    <name evidence="4" type="primary">wecA_2</name>
    <name evidence="4" type="ORF">ETAA1_61890</name>
</gene>
<sequence length="295" mass="31580">MRPSNILLGSPPEPQGAASVALVTAPGHAAETQLDMPSVTDDLPGGDDHPRRFELKAAVDFVLAAGMFVLAMPLMLAAAALIKLTSRGPALYTQNRVGLNGREFRIYKLRTMRHNCEAVSGVRWASAGDPRITRVGAFLRDTHLDELPQLWNVLRGDMALVGPRPERPEFVTRLAAEIPGYAERLTVRPGVTGLAQVQLPADTCLESVRLKLAYDVHYIAHAGLWLDLRLMLCTGLKMLHVPFGVSKLILRIPAGLVGHAPGAAGGTEAPVRPRPAAGRCQPSAPVCRVVARAGG</sequence>
<keyword evidence="2" id="KW-0812">Transmembrane</keyword>
<accession>A0A517Y329</accession>
<dbReference type="Pfam" id="PF02397">
    <property type="entry name" value="Bac_transf"/>
    <property type="match status" value="1"/>
</dbReference>
<name>A0A517Y329_9BACT</name>
<dbReference type="Proteomes" id="UP000319576">
    <property type="component" value="Chromosome"/>
</dbReference>
<dbReference type="PANTHER" id="PTHR30576">
    <property type="entry name" value="COLANIC BIOSYNTHESIS UDP-GLUCOSE LIPID CARRIER TRANSFERASE"/>
    <property type="match status" value="1"/>
</dbReference>
<comment type="similarity">
    <text evidence="1">Belongs to the bacterial sugar transferase family.</text>
</comment>
<evidence type="ECO:0000256" key="1">
    <source>
        <dbReference type="ARBA" id="ARBA00006464"/>
    </source>
</evidence>
<dbReference type="EMBL" id="CP036273">
    <property type="protein sequence ID" value="QDU24175.1"/>
    <property type="molecule type" value="Genomic_DNA"/>
</dbReference>
<dbReference type="RefSeq" id="WP_202920529.1">
    <property type="nucleotide sequence ID" value="NZ_CP036273.1"/>
</dbReference>
<dbReference type="GO" id="GO:0016780">
    <property type="term" value="F:phosphotransferase activity, for other substituted phosphate groups"/>
    <property type="evidence" value="ECO:0007669"/>
    <property type="project" value="TreeGrafter"/>
</dbReference>
<keyword evidence="2" id="KW-1133">Transmembrane helix</keyword>
<evidence type="ECO:0000256" key="2">
    <source>
        <dbReference type="SAM" id="Phobius"/>
    </source>
</evidence>
<feature type="transmembrane region" description="Helical" evidence="2">
    <location>
        <begin position="61"/>
        <end position="82"/>
    </location>
</feature>
<dbReference type="PANTHER" id="PTHR30576:SF0">
    <property type="entry name" value="UNDECAPRENYL-PHOSPHATE N-ACETYLGALACTOSAMINYL 1-PHOSPHATE TRANSFERASE-RELATED"/>
    <property type="match status" value="1"/>
</dbReference>
<keyword evidence="5" id="KW-1185">Reference proteome</keyword>
<organism evidence="4 5">
    <name type="scientific">Urbifossiella limnaea</name>
    <dbReference type="NCBI Taxonomy" id="2528023"/>
    <lineage>
        <taxon>Bacteria</taxon>
        <taxon>Pseudomonadati</taxon>
        <taxon>Planctomycetota</taxon>
        <taxon>Planctomycetia</taxon>
        <taxon>Gemmatales</taxon>
        <taxon>Gemmataceae</taxon>
        <taxon>Urbifossiella</taxon>
    </lineage>
</organism>
<dbReference type="EC" id="2.7.8.40" evidence="4"/>
<proteinExistence type="inferred from homology"/>